<dbReference type="EMBL" id="RFKV01000045">
    <property type="protein sequence ID" value="RMD77308.1"/>
    <property type="molecule type" value="Genomic_DNA"/>
</dbReference>
<evidence type="ECO:0000256" key="1">
    <source>
        <dbReference type="SAM" id="Coils"/>
    </source>
</evidence>
<accession>A0A3M0Z594</accession>
<protein>
    <submittedName>
        <fullName evidence="2">Uncharacterized protein</fullName>
    </submittedName>
</protein>
<gene>
    <name evidence="2" type="ORF">D6810_01310</name>
</gene>
<evidence type="ECO:0000313" key="2">
    <source>
        <dbReference type="EMBL" id="RMD77308.1"/>
    </source>
</evidence>
<organism evidence="2 3">
    <name type="scientific">Candidatus Dojkabacteria bacterium</name>
    <dbReference type="NCBI Taxonomy" id="2099670"/>
    <lineage>
        <taxon>Bacteria</taxon>
        <taxon>Candidatus Dojkabacteria</taxon>
    </lineage>
</organism>
<sequence length="216" mass="24356">MKKILSYLKLLFVLFALALFLVLVGFNVYQRVEIDRLNQIFEKTRSNLNMEVADKEFTIQNLQDSFNKLNAEVEGLRSKNKELNAEIDNLKSSALARIIGNVIGFVSEGGFLQNQSQLVCAQNAKNDLINFCVTANTISKNFEILVPPGSYIVFSKIFEGKKTTGDKTGIYNSYVKCFIESKNEKVCERNQSTVQPVVLELKSGDVIKNVDPVDWL</sequence>
<evidence type="ECO:0000313" key="3">
    <source>
        <dbReference type="Proteomes" id="UP000269410"/>
    </source>
</evidence>
<name>A0A3M0Z594_9BACT</name>
<dbReference type="AlphaFoldDB" id="A0A3M0Z594"/>
<keyword evidence="1" id="KW-0175">Coiled coil</keyword>
<comment type="caution">
    <text evidence="2">The sequence shown here is derived from an EMBL/GenBank/DDBJ whole genome shotgun (WGS) entry which is preliminary data.</text>
</comment>
<feature type="coiled-coil region" evidence="1">
    <location>
        <begin position="52"/>
        <end position="93"/>
    </location>
</feature>
<dbReference type="Proteomes" id="UP000269410">
    <property type="component" value="Unassembled WGS sequence"/>
</dbReference>
<proteinExistence type="predicted"/>
<reference evidence="2 3" key="1">
    <citation type="submission" date="2018-10" db="EMBL/GenBank/DDBJ databases">
        <title>Thermophilic Lithotrophy and Phototrophy in an Intertidal, Iron-rich, Geothermal Spring.</title>
        <authorList>
            <person name="Ward L.M."/>
            <person name="Idei A."/>
            <person name="Nakagawa M."/>
            <person name="Ueno Y."/>
            <person name="Fischer W."/>
            <person name="Mcglynn S.E."/>
        </authorList>
    </citation>
    <scope>NUCLEOTIDE SEQUENCE [LARGE SCALE GENOMIC DNA]</scope>
    <source>
        <strain evidence="2">J137</strain>
    </source>
</reference>